<reference evidence="8" key="1">
    <citation type="journal article" date="2011" name="Environ. Microbiol.">
        <title>Time-series analyses of Monterey Bay coastal microbial picoplankton using a 'genome proxy' microarray.</title>
        <authorList>
            <person name="Rich V.I."/>
            <person name="Pham V.D."/>
            <person name="Eppley J."/>
            <person name="Shi Y."/>
            <person name="DeLong E.F."/>
        </authorList>
    </citation>
    <scope>NUCLEOTIDE SEQUENCE</scope>
</reference>
<dbReference type="Pfam" id="PF22698">
    <property type="entry name" value="Semialdhyde_dhC_1"/>
    <property type="match status" value="1"/>
</dbReference>
<dbReference type="InterPro" id="IPR050085">
    <property type="entry name" value="AGPR"/>
</dbReference>
<dbReference type="UniPathway" id="UPA00068">
    <property type="reaction ID" value="UER00108"/>
</dbReference>
<dbReference type="CDD" id="cd23934">
    <property type="entry name" value="AGPR_1_C"/>
    <property type="match status" value="1"/>
</dbReference>
<keyword evidence="4 5" id="KW-0560">Oxidoreductase</keyword>
<keyword evidence="2 5" id="KW-0028">Amino-acid biosynthesis</keyword>
<dbReference type="Gene3D" id="3.40.50.720">
    <property type="entry name" value="NAD(P)-binding Rossmann-like Domain"/>
    <property type="match status" value="1"/>
</dbReference>
<dbReference type="InterPro" id="IPR000534">
    <property type="entry name" value="Semialdehyde_DH_NAD-bd"/>
</dbReference>
<dbReference type="InterPro" id="IPR036291">
    <property type="entry name" value="NAD(P)-bd_dom_sf"/>
</dbReference>
<dbReference type="GO" id="GO:0006526">
    <property type="term" value="P:L-arginine biosynthetic process"/>
    <property type="evidence" value="ECO:0007669"/>
    <property type="project" value="UniProtKB-UniRule"/>
</dbReference>
<dbReference type="GO" id="GO:0005737">
    <property type="term" value="C:cytoplasm"/>
    <property type="evidence" value="ECO:0007669"/>
    <property type="project" value="UniProtKB-SubCell"/>
</dbReference>
<gene>
    <name evidence="5" type="primary">argC</name>
</gene>
<feature type="domain" description="Semialdehyde dehydrogenase NAD-binding" evidence="7">
    <location>
        <begin position="4"/>
        <end position="139"/>
    </location>
</feature>
<dbReference type="Pfam" id="PF01118">
    <property type="entry name" value="Semialdhyde_dh"/>
    <property type="match status" value="1"/>
</dbReference>
<proteinExistence type="inferred from homology"/>
<name>E0XQV2_9GAMM</name>
<evidence type="ECO:0000256" key="1">
    <source>
        <dbReference type="ARBA" id="ARBA00022571"/>
    </source>
</evidence>
<dbReference type="EMBL" id="GU474847">
    <property type="protein sequence ID" value="ADI16793.1"/>
    <property type="molecule type" value="Genomic_DNA"/>
</dbReference>
<feature type="active site" evidence="5 6">
    <location>
        <position position="147"/>
    </location>
</feature>
<organism evidence="8">
    <name type="scientific">uncultured gamma proteobacterium HF0010_11K06</name>
    <dbReference type="NCBI Taxonomy" id="710980"/>
    <lineage>
        <taxon>Bacteria</taxon>
        <taxon>Pseudomonadati</taxon>
        <taxon>Pseudomonadota</taxon>
        <taxon>Gammaproteobacteria</taxon>
        <taxon>environmental samples</taxon>
    </lineage>
</organism>
<evidence type="ECO:0000256" key="5">
    <source>
        <dbReference type="HAMAP-Rule" id="MF_00150"/>
    </source>
</evidence>
<dbReference type="EC" id="1.2.1.38" evidence="5"/>
<dbReference type="InterPro" id="IPR023013">
    <property type="entry name" value="AGPR_AS"/>
</dbReference>
<dbReference type="PROSITE" id="PS01224">
    <property type="entry name" value="ARGC"/>
    <property type="match status" value="1"/>
</dbReference>
<comment type="subcellular location">
    <subcellularLocation>
        <location evidence="5">Cytoplasm</location>
    </subcellularLocation>
</comment>
<comment type="pathway">
    <text evidence="5">Amino-acid biosynthesis; L-arginine biosynthesis; N(2)-acetyl-L-ornithine from L-glutamate: step 3/4.</text>
</comment>
<keyword evidence="5" id="KW-0963">Cytoplasm</keyword>
<dbReference type="GO" id="GO:0051287">
    <property type="term" value="F:NAD binding"/>
    <property type="evidence" value="ECO:0007669"/>
    <property type="project" value="InterPro"/>
</dbReference>
<comment type="function">
    <text evidence="5">Catalyzes the NADPH-dependent reduction of N-acetyl-5-glutamyl phosphate to yield N-acetyl-L-glutamate 5-semialdehyde.</text>
</comment>
<dbReference type="InterPro" id="IPR058924">
    <property type="entry name" value="AGPR_dimerisation_dom"/>
</dbReference>
<accession>E0XQV2</accession>
<sequence>MSLNIGIVGATGYVGEELASIIESREDLSLAFVSSFSHEGKEYKEVHSKTNSKLVLQPIDQMPDNLDYVFFATKHDYSMDYVPEILKKGVKVIDLSADFRLSNGKLWQETYDSKHRADDLLPQAIYGLPEHSAEKIKAANLVAVPGCYPTASILGLLPVIPHLQKNSKIILDAKSGISGAGKSSVENGLEEDIKGNFKSYNVGFHRHQPEIKDFLKMEFNLEHEIIFIPHLLPLFRGEYVTLYCEVSQNDLNLHELYESYYEKHKLVRVKEKGEIAEIKEVINTFYCDISVSYAFQSNTIVVNSAIDNLLKGAASQAIQCLDIMSS</sequence>
<evidence type="ECO:0000259" key="7">
    <source>
        <dbReference type="SMART" id="SM00859"/>
    </source>
</evidence>
<comment type="catalytic activity">
    <reaction evidence="5">
        <text>N-acetyl-L-glutamate 5-semialdehyde + phosphate + NADP(+) = N-acetyl-L-glutamyl 5-phosphate + NADPH + H(+)</text>
        <dbReference type="Rhea" id="RHEA:21588"/>
        <dbReference type="ChEBI" id="CHEBI:15378"/>
        <dbReference type="ChEBI" id="CHEBI:29123"/>
        <dbReference type="ChEBI" id="CHEBI:43474"/>
        <dbReference type="ChEBI" id="CHEBI:57783"/>
        <dbReference type="ChEBI" id="CHEBI:57936"/>
        <dbReference type="ChEBI" id="CHEBI:58349"/>
        <dbReference type="EC" id="1.2.1.38"/>
    </reaction>
</comment>
<keyword evidence="1 5" id="KW-0055">Arginine biosynthesis</keyword>
<comment type="similarity">
    <text evidence="5">Belongs to the NAGSA dehydrogenase family. Type 1 subfamily.</text>
</comment>
<keyword evidence="3 5" id="KW-0521">NADP</keyword>
<dbReference type="PANTHER" id="PTHR32338">
    <property type="entry name" value="N-ACETYL-GAMMA-GLUTAMYL-PHOSPHATE REDUCTASE, CHLOROPLASTIC-RELATED-RELATED"/>
    <property type="match status" value="1"/>
</dbReference>
<dbReference type="PANTHER" id="PTHR32338:SF10">
    <property type="entry name" value="N-ACETYL-GAMMA-GLUTAMYL-PHOSPHATE REDUCTASE, CHLOROPLASTIC-RELATED"/>
    <property type="match status" value="1"/>
</dbReference>
<evidence type="ECO:0000256" key="6">
    <source>
        <dbReference type="PROSITE-ProRule" id="PRU10010"/>
    </source>
</evidence>
<evidence type="ECO:0000256" key="4">
    <source>
        <dbReference type="ARBA" id="ARBA00023002"/>
    </source>
</evidence>
<dbReference type="NCBIfam" id="TIGR01850">
    <property type="entry name" value="argC"/>
    <property type="match status" value="1"/>
</dbReference>
<protein>
    <recommendedName>
        <fullName evidence="5">N-acetyl-gamma-glutamyl-phosphate reductase</fullName>
        <shortName evidence="5">AGPR</shortName>
        <ecNumber evidence="5">1.2.1.38</ecNumber>
    </recommendedName>
    <alternativeName>
        <fullName evidence="5">N-acetyl-glutamate semialdehyde dehydrogenase</fullName>
        <shortName evidence="5">NAGSA dehydrogenase</shortName>
    </alternativeName>
</protein>
<dbReference type="Gene3D" id="3.30.360.10">
    <property type="entry name" value="Dihydrodipicolinate Reductase, domain 2"/>
    <property type="match status" value="1"/>
</dbReference>
<evidence type="ECO:0000256" key="2">
    <source>
        <dbReference type="ARBA" id="ARBA00022605"/>
    </source>
</evidence>
<dbReference type="CDD" id="cd17895">
    <property type="entry name" value="AGPR_1_N"/>
    <property type="match status" value="1"/>
</dbReference>
<dbReference type="GO" id="GO:0003942">
    <property type="term" value="F:N-acetyl-gamma-glutamyl-phosphate reductase activity"/>
    <property type="evidence" value="ECO:0007669"/>
    <property type="project" value="UniProtKB-UniRule"/>
</dbReference>
<evidence type="ECO:0000313" key="8">
    <source>
        <dbReference type="EMBL" id="ADI16793.1"/>
    </source>
</evidence>
<dbReference type="SUPFAM" id="SSF51735">
    <property type="entry name" value="NAD(P)-binding Rossmann-fold domains"/>
    <property type="match status" value="1"/>
</dbReference>
<dbReference type="InterPro" id="IPR000706">
    <property type="entry name" value="AGPR_type-1"/>
</dbReference>
<dbReference type="AlphaFoldDB" id="E0XQV2"/>
<evidence type="ECO:0000256" key="3">
    <source>
        <dbReference type="ARBA" id="ARBA00022857"/>
    </source>
</evidence>
<dbReference type="GO" id="GO:0070401">
    <property type="term" value="F:NADP+ binding"/>
    <property type="evidence" value="ECO:0007669"/>
    <property type="project" value="InterPro"/>
</dbReference>
<dbReference type="SMART" id="SM00859">
    <property type="entry name" value="Semialdhyde_dh"/>
    <property type="match status" value="1"/>
</dbReference>
<dbReference type="SUPFAM" id="SSF55347">
    <property type="entry name" value="Glyceraldehyde-3-phosphate dehydrogenase-like, C-terminal domain"/>
    <property type="match status" value="1"/>
</dbReference>
<dbReference type="HAMAP" id="MF_00150">
    <property type="entry name" value="ArgC_type1"/>
    <property type="match status" value="1"/>
</dbReference>